<comment type="cofactor">
    <cofactor evidence="1">
        <name>pyridoxal 5'-phosphate</name>
        <dbReference type="ChEBI" id="CHEBI:597326"/>
    </cofactor>
</comment>
<evidence type="ECO:0000313" key="5">
    <source>
        <dbReference type="EMBL" id="VAX24533.1"/>
    </source>
</evidence>
<dbReference type="PANTHER" id="PTHR43727:SF2">
    <property type="entry name" value="GROUP IV DECARBOXYLASE"/>
    <property type="match status" value="1"/>
</dbReference>
<dbReference type="InterPro" id="IPR029066">
    <property type="entry name" value="PLP-binding_barrel"/>
</dbReference>
<dbReference type="PANTHER" id="PTHR43727">
    <property type="entry name" value="DIAMINOPIMELATE DECARBOXYLASE"/>
    <property type="match status" value="1"/>
</dbReference>
<dbReference type="EMBL" id="UOGD01000276">
    <property type="protein sequence ID" value="VAX24533.1"/>
    <property type="molecule type" value="Genomic_DNA"/>
</dbReference>
<evidence type="ECO:0000259" key="3">
    <source>
        <dbReference type="Pfam" id="PF00278"/>
    </source>
</evidence>
<accession>A0A3B1CID1</accession>
<evidence type="ECO:0000256" key="1">
    <source>
        <dbReference type="ARBA" id="ARBA00001933"/>
    </source>
</evidence>
<reference evidence="5" key="1">
    <citation type="submission" date="2018-06" db="EMBL/GenBank/DDBJ databases">
        <authorList>
            <person name="Zhirakovskaya E."/>
        </authorList>
    </citation>
    <scope>NUCLEOTIDE SEQUENCE</scope>
</reference>
<dbReference type="InterPro" id="IPR022644">
    <property type="entry name" value="De-COase2_N"/>
</dbReference>
<dbReference type="Pfam" id="PF02784">
    <property type="entry name" value="Orn_Arg_deC_N"/>
    <property type="match status" value="1"/>
</dbReference>
<dbReference type="InterPro" id="IPR000183">
    <property type="entry name" value="Orn/DAP/Arg_de-COase"/>
</dbReference>
<dbReference type="GO" id="GO:0009089">
    <property type="term" value="P:lysine biosynthetic process via diaminopimelate"/>
    <property type="evidence" value="ECO:0007669"/>
    <property type="project" value="TreeGrafter"/>
</dbReference>
<protein>
    <submittedName>
        <fullName evidence="5">Diaminopimelate decarboxylase</fullName>
        <ecNumber evidence="5">4.1.1.20</ecNumber>
    </submittedName>
</protein>
<proteinExistence type="predicted"/>
<sequence>MKQALKPEDWGITIGNRGEAMLKNFDLTDLAKKYGTPIHIVNEPRLRYTAGNFVESMQKTYDSKVSVYYAFKCNSVPYVIDIIRKSRLNAEVATEYEFDLALRVGYSPNQIIVNGPNKMEKFIEKCVESEVRFLVVDSLDELHRLENISKKLGRKINILLRINPNYIPSGMNSGSATASRKGSLFGLDLQGGEAFEAVSYLTRSNNLIFSGIHFHIGTGIKNPKDYSNAINKLSSLFKHISTTGLKVKVIDVGGGIASPTSRELTTKEMLLYQAFNYLPVRIGKLRTDSFREFGDEISKAVKKYFEDDELPELIFEPGRSITSQNQFLLITVHQVKRRKGVKTWLITDGGLGTVTMPTYYEYHEILLCNDLHRPKTERVSINGSCCFSSDIVYKNKLMPKVFPGEVIAVMDTGAYFTSLESQFGFQRPAIVAVTENEHELVRERESIAEMTNRDKLNFSKSLKGAGYEIFNH</sequence>
<dbReference type="Gene3D" id="3.20.20.10">
    <property type="entry name" value="Alanine racemase"/>
    <property type="match status" value="1"/>
</dbReference>
<dbReference type="Pfam" id="PF00278">
    <property type="entry name" value="Orn_DAP_Arg_deC"/>
    <property type="match status" value="1"/>
</dbReference>
<dbReference type="SUPFAM" id="SSF50621">
    <property type="entry name" value="Alanine racemase C-terminal domain-like"/>
    <property type="match status" value="1"/>
</dbReference>
<name>A0A3B1CID1_9ZZZZ</name>
<feature type="domain" description="Orn/DAP/Arg decarboxylase 2 C-terminal" evidence="3">
    <location>
        <begin position="325"/>
        <end position="413"/>
    </location>
</feature>
<dbReference type="InterPro" id="IPR009006">
    <property type="entry name" value="Ala_racemase/Decarboxylase_C"/>
</dbReference>
<dbReference type="EC" id="4.1.1.20" evidence="5"/>
<dbReference type="AlphaFoldDB" id="A0A3B1CID1"/>
<dbReference type="PRINTS" id="PR01179">
    <property type="entry name" value="ODADCRBXLASE"/>
</dbReference>
<gene>
    <name evidence="5" type="ORF">MNBD_IGNAVI01-3092</name>
</gene>
<evidence type="ECO:0000256" key="2">
    <source>
        <dbReference type="ARBA" id="ARBA00022898"/>
    </source>
</evidence>
<feature type="domain" description="Orn/DAP/Arg decarboxylase 2 N-terminal" evidence="4">
    <location>
        <begin position="55"/>
        <end position="322"/>
    </location>
</feature>
<dbReference type="InterPro" id="IPR022643">
    <property type="entry name" value="De-COase2_C"/>
</dbReference>
<dbReference type="Gene3D" id="2.40.37.10">
    <property type="entry name" value="Lyase, Ornithine Decarboxylase, Chain A, domain 1"/>
    <property type="match status" value="1"/>
</dbReference>
<evidence type="ECO:0000259" key="4">
    <source>
        <dbReference type="Pfam" id="PF02784"/>
    </source>
</evidence>
<dbReference type="GO" id="GO:0008836">
    <property type="term" value="F:diaminopimelate decarboxylase activity"/>
    <property type="evidence" value="ECO:0007669"/>
    <property type="project" value="UniProtKB-EC"/>
</dbReference>
<dbReference type="SUPFAM" id="SSF51419">
    <property type="entry name" value="PLP-binding barrel"/>
    <property type="match status" value="1"/>
</dbReference>
<keyword evidence="5" id="KW-0456">Lyase</keyword>
<keyword evidence="2" id="KW-0663">Pyridoxal phosphate</keyword>
<organism evidence="5">
    <name type="scientific">hydrothermal vent metagenome</name>
    <dbReference type="NCBI Taxonomy" id="652676"/>
    <lineage>
        <taxon>unclassified sequences</taxon>
        <taxon>metagenomes</taxon>
        <taxon>ecological metagenomes</taxon>
    </lineage>
</organism>